<accession>A0ABD1LB61</accession>
<keyword evidence="1" id="KW-0812">Transmembrane</keyword>
<comment type="caution">
    <text evidence="2">The sequence shown here is derived from an EMBL/GenBank/DDBJ whole genome shotgun (WGS) entry which is preliminary data.</text>
</comment>
<keyword evidence="1" id="KW-0472">Membrane</keyword>
<name>A0ABD1LB61_9FABA</name>
<evidence type="ECO:0000313" key="3">
    <source>
        <dbReference type="Proteomes" id="UP001603857"/>
    </source>
</evidence>
<keyword evidence="1" id="KW-1133">Transmembrane helix</keyword>
<gene>
    <name evidence="2" type="ORF">Fmac_029741</name>
</gene>
<dbReference type="AlphaFoldDB" id="A0ABD1LB61"/>
<evidence type="ECO:0000256" key="1">
    <source>
        <dbReference type="SAM" id="Phobius"/>
    </source>
</evidence>
<evidence type="ECO:0000313" key="2">
    <source>
        <dbReference type="EMBL" id="KAL2320772.1"/>
    </source>
</evidence>
<keyword evidence="3" id="KW-1185">Reference proteome</keyword>
<proteinExistence type="predicted"/>
<reference evidence="2 3" key="1">
    <citation type="submission" date="2024-08" db="EMBL/GenBank/DDBJ databases">
        <title>Insights into the chromosomal genome structure of Flemingia macrophylla.</title>
        <authorList>
            <person name="Ding Y."/>
            <person name="Zhao Y."/>
            <person name="Bi W."/>
            <person name="Wu M."/>
            <person name="Zhao G."/>
            <person name="Gong Y."/>
            <person name="Li W."/>
            <person name="Zhang P."/>
        </authorList>
    </citation>
    <scope>NUCLEOTIDE SEQUENCE [LARGE SCALE GENOMIC DNA]</scope>
    <source>
        <strain evidence="2">DYQJB</strain>
        <tissue evidence="2">Leaf</tissue>
    </source>
</reference>
<protein>
    <submittedName>
        <fullName evidence="2">Uncharacterized protein</fullName>
    </submittedName>
</protein>
<dbReference type="EMBL" id="JBGMDY010000010">
    <property type="protein sequence ID" value="KAL2320772.1"/>
    <property type="molecule type" value="Genomic_DNA"/>
</dbReference>
<feature type="transmembrane region" description="Helical" evidence="1">
    <location>
        <begin position="33"/>
        <end position="50"/>
    </location>
</feature>
<sequence>MEHADRKIKIAWKIVKISPPVCFSLGNIRHNLIGVYLVTFVILSFLASHVKEQCTSDFLITRDAVIIVR</sequence>
<dbReference type="Proteomes" id="UP001603857">
    <property type="component" value="Unassembled WGS sequence"/>
</dbReference>
<organism evidence="2 3">
    <name type="scientific">Flemingia macrophylla</name>
    <dbReference type="NCBI Taxonomy" id="520843"/>
    <lineage>
        <taxon>Eukaryota</taxon>
        <taxon>Viridiplantae</taxon>
        <taxon>Streptophyta</taxon>
        <taxon>Embryophyta</taxon>
        <taxon>Tracheophyta</taxon>
        <taxon>Spermatophyta</taxon>
        <taxon>Magnoliopsida</taxon>
        <taxon>eudicotyledons</taxon>
        <taxon>Gunneridae</taxon>
        <taxon>Pentapetalae</taxon>
        <taxon>rosids</taxon>
        <taxon>fabids</taxon>
        <taxon>Fabales</taxon>
        <taxon>Fabaceae</taxon>
        <taxon>Papilionoideae</taxon>
        <taxon>50 kb inversion clade</taxon>
        <taxon>NPAAA clade</taxon>
        <taxon>indigoferoid/millettioid clade</taxon>
        <taxon>Phaseoleae</taxon>
        <taxon>Flemingia</taxon>
    </lineage>
</organism>